<reference evidence="1" key="1">
    <citation type="submission" date="2022-04" db="EMBL/GenBank/DDBJ databases">
        <title>Jade perch genome.</title>
        <authorList>
            <person name="Chao B."/>
        </authorList>
    </citation>
    <scope>NUCLEOTIDE SEQUENCE</scope>
    <source>
        <strain evidence="1">CB-2022</strain>
    </source>
</reference>
<evidence type="ECO:0000313" key="2">
    <source>
        <dbReference type="Proteomes" id="UP000831701"/>
    </source>
</evidence>
<dbReference type="Proteomes" id="UP000831701">
    <property type="component" value="Chromosome 2"/>
</dbReference>
<keyword evidence="2" id="KW-1185">Reference proteome</keyword>
<evidence type="ECO:0000313" key="1">
    <source>
        <dbReference type="EMBL" id="KAI3375493.1"/>
    </source>
</evidence>
<sequence>MWNAAATLSITPKLSQFFRYDRITLKCVTPGNSTGWSVWRNTSYKTAQVCAYGWAIPAGVVILGSPALPVTEGDTVTLPCLYREEDEHESTSDFTAVFYKDDVFIGNVAKGEMILESVSKSDEGHYRCEHPSKGKSEQSWLAVRDRVQPTTPPPLLTLPNMISTILLFILYTIILIICMYMYRKWAKGRPQLICSTQTIVAALGDDVILPCHVEPLVDLEKMSVDWWRPDIPPDPGDAGGMYVHRYRDNQDAEVMKMSSYSGRTALIRGDLKHSNISLRISSVKLSDGGRYRCVVHQLASDSDVELVVGPNETSLNLVVNRSYRNYVKTVTTETPLHPRNLQTPDLNNETNVEVTSHDQIIQSVSISAVVLLVVLILAGVGVGYLLKHKSSKTDLPKEDPAKLLPV</sequence>
<comment type="caution">
    <text evidence="1">The sequence shown here is derived from an EMBL/GenBank/DDBJ whole genome shotgun (WGS) entry which is preliminary data.</text>
</comment>
<proteinExistence type="predicted"/>
<organism evidence="1 2">
    <name type="scientific">Scortum barcoo</name>
    <name type="common">barcoo grunter</name>
    <dbReference type="NCBI Taxonomy" id="214431"/>
    <lineage>
        <taxon>Eukaryota</taxon>
        <taxon>Metazoa</taxon>
        <taxon>Chordata</taxon>
        <taxon>Craniata</taxon>
        <taxon>Vertebrata</taxon>
        <taxon>Euteleostomi</taxon>
        <taxon>Actinopterygii</taxon>
        <taxon>Neopterygii</taxon>
        <taxon>Teleostei</taxon>
        <taxon>Neoteleostei</taxon>
        <taxon>Acanthomorphata</taxon>
        <taxon>Eupercaria</taxon>
        <taxon>Centrarchiformes</taxon>
        <taxon>Terapontoidei</taxon>
        <taxon>Terapontidae</taxon>
        <taxon>Scortum</taxon>
    </lineage>
</organism>
<protein>
    <submittedName>
        <fullName evidence="1">Uncharacterized protein</fullName>
    </submittedName>
</protein>
<dbReference type="EMBL" id="CM041532">
    <property type="protein sequence ID" value="KAI3375493.1"/>
    <property type="molecule type" value="Genomic_DNA"/>
</dbReference>
<name>A0ACB8X715_9TELE</name>
<gene>
    <name evidence="1" type="ORF">L3Q82_003822</name>
</gene>
<accession>A0ACB8X715</accession>